<evidence type="ECO:0000313" key="8">
    <source>
        <dbReference type="Proteomes" id="UP000644115"/>
    </source>
</evidence>
<organism evidence="7 8">
    <name type="scientific">Lentihominibacter faecis</name>
    <dbReference type="NCBI Taxonomy" id="2764712"/>
    <lineage>
        <taxon>Bacteria</taxon>
        <taxon>Bacillati</taxon>
        <taxon>Bacillota</taxon>
        <taxon>Clostridia</taxon>
        <taxon>Peptostreptococcales</taxon>
        <taxon>Anaerovoracaceae</taxon>
        <taxon>Lentihominibacter</taxon>
    </lineage>
</organism>
<evidence type="ECO:0000313" key="7">
    <source>
        <dbReference type="EMBL" id="MBC5999749.1"/>
    </source>
</evidence>
<dbReference type="EMBL" id="JACRWC010000091">
    <property type="protein sequence ID" value="MBC5999749.1"/>
    <property type="molecule type" value="Genomic_DNA"/>
</dbReference>
<dbReference type="SUPFAM" id="SSF144091">
    <property type="entry name" value="Rhomboid-like"/>
    <property type="match status" value="1"/>
</dbReference>
<dbReference type="InterPro" id="IPR022764">
    <property type="entry name" value="Peptidase_S54_rhomboid_dom"/>
</dbReference>
<feature type="transmembrane region" description="Helical" evidence="5">
    <location>
        <begin position="115"/>
        <end position="132"/>
    </location>
</feature>
<dbReference type="GO" id="GO:0016020">
    <property type="term" value="C:membrane"/>
    <property type="evidence" value="ECO:0007669"/>
    <property type="project" value="UniProtKB-SubCell"/>
</dbReference>
<dbReference type="Pfam" id="PF01694">
    <property type="entry name" value="Rhomboid"/>
    <property type="match status" value="1"/>
</dbReference>
<proteinExistence type="predicted"/>
<evidence type="ECO:0000256" key="3">
    <source>
        <dbReference type="ARBA" id="ARBA00022989"/>
    </source>
</evidence>
<dbReference type="Gene3D" id="1.20.1540.10">
    <property type="entry name" value="Rhomboid-like"/>
    <property type="match status" value="1"/>
</dbReference>
<dbReference type="AlphaFoldDB" id="A0A923NCX6"/>
<keyword evidence="4 5" id="KW-0472">Membrane</keyword>
<keyword evidence="7" id="KW-0645">Protease</keyword>
<evidence type="ECO:0000259" key="6">
    <source>
        <dbReference type="Pfam" id="PF01694"/>
    </source>
</evidence>
<keyword evidence="7" id="KW-0378">Hydrolase</keyword>
<keyword evidence="3 5" id="KW-1133">Transmembrane helix</keyword>
<sequence>MLLSMITEDLTRSIFVTCHSSLTNPLTYLQFFIHVLGHADWSHFLGNMVYILLLGPILEEKYGWKRILQVMLITAFITGVINYLLFLNIAICGVSGICFAFIILSSFTGVKEKEIPLTFIIVSVLFFGQQIYEGIAYDDNISNLTHIVGGIVGGVSGYLLNKHEPMNNTFSSHR</sequence>
<name>A0A923NCX6_9FIRM</name>
<dbReference type="PANTHER" id="PTHR43066">
    <property type="entry name" value="RHOMBOID-RELATED PROTEIN"/>
    <property type="match status" value="1"/>
</dbReference>
<evidence type="ECO:0000256" key="4">
    <source>
        <dbReference type="ARBA" id="ARBA00023136"/>
    </source>
</evidence>
<feature type="domain" description="Peptidase S54 rhomboid" evidence="6">
    <location>
        <begin position="28"/>
        <end position="160"/>
    </location>
</feature>
<feature type="transmembrane region" description="Helical" evidence="5">
    <location>
        <begin position="144"/>
        <end position="161"/>
    </location>
</feature>
<evidence type="ECO:0000256" key="1">
    <source>
        <dbReference type="ARBA" id="ARBA00004141"/>
    </source>
</evidence>
<dbReference type="Proteomes" id="UP000644115">
    <property type="component" value="Unassembled WGS sequence"/>
</dbReference>
<dbReference type="PANTHER" id="PTHR43066:SF5">
    <property type="entry name" value="RHOMBOID-LIKE PROTEIN 11, CHLOROPLASTIC-RELATED"/>
    <property type="match status" value="1"/>
</dbReference>
<reference evidence="7" key="1">
    <citation type="submission" date="2020-08" db="EMBL/GenBank/DDBJ databases">
        <authorList>
            <person name="Liu C."/>
            <person name="Sun Q."/>
        </authorList>
    </citation>
    <scope>NUCLEOTIDE SEQUENCE</scope>
    <source>
        <strain evidence="7">BX16</strain>
    </source>
</reference>
<keyword evidence="8" id="KW-1185">Reference proteome</keyword>
<evidence type="ECO:0000256" key="2">
    <source>
        <dbReference type="ARBA" id="ARBA00022692"/>
    </source>
</evidence>
<comment type="subcellular location">
    <subcellularLocation>
        <location evidence="1">Membrane</location>
        <topology evidence="1">Multi-pass membrane protein</topology>
    </subcellularLocation>
</comment>
<feature type="transmembrane region" description="Helical" evidence="5">
    <location>
        <begin position="70"/>
        <end position="103"/>
    </location>
</feature>
<feature type="transmembrane region" description="Helical" evidence="5">
    <location>
        <begin position="41"/>
        <end position="58"/>
    </location>
</feature>
<keyword evidence="2 5" id="KW-0812">Transmembrane</keyword>
<dbReference type="InterPro" id="IPR035952">
    <property type="entry name" value="Rhomboid-like_sf"/>
</dbReference>
<accession>A0A923NCX6</accession>
<gene>
    <name evidence="7" type="ORF">H8876_07020</name>
</gene>
<evidence type="ECO:0000256" key="5">
    <source>
        <dbReference type="SAM" id="Phobius"/>
    </source>
</evidence>
<protein>
    <submittedName>
        <fullName evidence="7">Rhomboid family intramembrane serine protease</fullName>
    </submittedName>
</protein>
<dbReference type="GO" id="GO:0004252">
    <property type="term" value="F:serine-type endopeptidase activity"/>
    <property type="evidence" value="ECO:0007669"/>
    <property type="project" value="InterPro"/>
</dbReference>
<comment type="caution">
    <text evidence="7">The sequence shown here is derived from an EMBL/GenBank/DDBJ whole genome shotgun (WGS) entry which is preliminary data.</text>
</comment>
<dbReference type="GO" id="GO:0006508">
    <property type="term" value="P:proteolysis"/>
    <property type="evidence" value="ECO:0007669"/>
    <property type="project" value="UniProtKB-KW"/>
</dbReference>